<evidence type="ECO:0000256" key="3">
    <source>
        <dbReference type="ARBA" id="ARBA00022475"/>
    </source>
</evidence>
<evidence type="ECO:0000256" key="8">
    <source>
        <dbReference type="SAM" id="Phobius"/>
    </source>
</evidence>
<evidence type="ECO:0000259" key="9">
    <source>
        <dbReference type="Pfam" id="PF00482"/>
    </source>
</evidence>
<keyword evidence="6 8" id="KW-1133">Transmembrane helix</keyword>
<keyword evidence="11" id="KW-1185">Reference proteome</keyword>
<feature type="transmembrane region" description="Helical" evidence="8">
    <location>
        <begin position="174"/>
        <end position="194"/>
    </location>
</feature>
<keyword evidence="3" id="KW-1003">Cell membrane</keyword>
<evidence type="ECO:0000256" key="5">
    <source>
        <dbReference type="ARBA" id="ARBA00022692"/>
    </source>
</evidence>
<keyword evidence="5 8" id="KW-0812">Transmembrane</keyword>
<dbReference type="InterPro" id="IPR003004">
    <property type="entry name" value="GspF/PilC"/>
</dbReference>
<evidence type="ECO:0000313" key="11">
    <source>
        <dbReference type="Proteomes" id="UP001165427"/>
    </source>
</evidence>
<comment type="subcellular location">
    <subcellularLocation>
        <location evidence="1">Cell inner membrane</location>
        <topology evidence="1">Multi-pass membrane protein</topology>
    </subcellularLocation>
</comment>
<dbReference type="GO" id="GO:0005886">
    <property type="term" value="C:plasma membrane"/>
    <property type="evidence" value="ECO:0007669"/>
    <property type="project" value="UniProtKB-SubCell"/>
</dbReference>
<dbReference type="InterPro" id="IPR018076">
    <property type="entry name" value="T2SS_GspF_dom"/>
</dbReference>
<protein>
    <submittedName>
        <fullName evidence="10">Type II secretion system F family protein</fullName>
    </submittedName>
</protein>
<organism evidence="10 11">
    <name type="scientific">Desulfatitalea alkaliphila</name>
    <dbReference type="NCBI Taxonomy" id="2929485"/>
    <lineage>
        <taxon>Bacteria</taxon>
        <taxon>Pseudomonadati</taxon>
        <taxon>Thermodesulfobacteriota</taxon>
        <taxon>Desulfobacteria</taxon>
        <taxon>Desulfobacterales</taxon>
        <taxon>Desulfosarcinaceae</taxon>
        <taxon>Desulfatitalea</taxon>
    </lineage>
</organism>
<keyword evidence="7 8" id="KW-0472">Membrane</keyword>
<comment type="caution">
    <text evidence="10">The sequence shown here is derived from an EMBL/GenBank/DDBJ whole genome shotgun (WGS) entry which is preliminary data.</text>
</comment>
<dbReference type="AlphaFoldDB" id="A0AA41UR96"/>
<evidence type="ECO:0000256" key="1">
    <source>
        <dbReference type="ARBA" id="ARBA00004429"/>
    </source>
</evidence>
<dbReference type="InterPro" id="IPR042094">
    <property type="entry name" value="T2SS_GspF_sf"/>
</dbReference>
<feature type="transmembrane region" description="Helical" evidence="8">
    <location>
        <begin position="381"/>
        <end position="402"/>
    </location>
</feature>
<evidence type="ECO:0000256" key="6">
    <source>
        <dbReference type="ARBA" id="ARBA00022989"/>
    </source>
</evidence>
<keyword evidence="4" id="KW-0997">Cell inner membrane</keyword>
<dbReference type="Gene3D" id="1.20.81.30">
    <property type="entry name" value="Type II secretion system (T2SS), domain F"/>
    <property type="match status" value="2"/>
</dbReference>
<reference evidence="10" key="1">
    <citation type="submission" date="2022-04" db="EMBL/GenBank/DDBJ databases">
        <title>Desulfatitalea alkaliphila sp. nov., a novel anaerobic sulfate-reducing bacterium isolated from terrestrial mud volcano, Taman Peninsula, Russia.</title>
        <authorList>
            <person name="Khomyakova M.A."/>
            <person name="Merkel A.Y."/>
            <person name="Slobodkin A.I."/>
        </authorList>
    </citation>
    <scope>NUCLEOTIDE SEQUENCE</scope>
    <source>
        <strain evidence="10">M08but</strain>
    </source>
</reference>
<dbReference type="Pfam" id="PF00482">
    <property type="entry name" value="T2SSF"/>
    <property type="match status" value="2"/>
</dbReference>
<evidence type="ECO:0000256" key="4">
    <source>
        <dbReference type="ARBA" id="ARBA00022519"/>
    </source>
</evidence>
<dbReference type="PRINTS" id="PR00812">
    <property type="entry name" value="BCTERIALGSPF"/>
</dbReference>
<feature type="domain" description="Type II secretion system protein GspF" evidence="9">
    <location>
        <begin position="75"/>
        <end position="197"/>
    </location>
</feature>
<comment type="similarity">
    <text evidence="2">Belongs to the GSP F family.</text>
</comment>
<dbReference type="Proteomes" id="UP001165427">
    <property type="component" value="Unassembled WGS sequence"/>
</dbReference>
<evidence type="ECO:0000256" key="2">
    <source>
        <dbReference type="ARBA" id="ARBA00005745"/>
    </source>
</evidence>
<sequence length="411" mass="45381">MNYFRYKTITAEGKIASGIVQLPYQETLSAVNHLERDGSTTLFVTRLGRVASGLLRLAQLRPKRGLPTLVVAEILNNLALMLRAGLPLITALQEVSKGDDHPDLEKAFASMIEGVQGGATFSRVAERHPRIFPRSVVFLIRMGEETGRLDQMLKDASEHLQRTHQIRSDTKQALLYPAFVLAAISGGMLFWFAYVVPKIVGLFMELEVDLPTITLWLIAAAEFAQAHWWHMLVGLIGFVSAVLLAHKHNRRCRRLIDGLLLKLPIAHAIISSSNLAYISEYFAMLFNAGIDVLQSLGILEASVRNEVYREKMGSVRETVQRGDGIAAAFQQAGLFPPFMVRMISVGENSGTLSEQLVYIAEQYRRKLAVIVATIGKSIEPLVLVVAGTIFAVIIIGLFLPIYDLVSTVGAM</sequence>
<dbReference type="EMBL" id="JALJRB010000021">
    <property type="protein sequence ID" value="MCJ8502138.1"/>
    <property type="molecule type" value="Genomic_DNA"/>
</dbReference>
<gene>
    <name evidence="10" type="ORF">MRX98_16255</name>
</gene>
<accession>A0AA41UR96</accession>
<dbReference type="FunFam" id="1.20.81.30:FF:000001">
    <property type="entry name" value="Type II secretion system protein F"/>
    <property type="match status" value="1"/>
</dbReference>
<evidence type="ECO:0000313" key="10">
    <source>
        <dbReference type="EMBL" id="MCJ8502138.1"/>
    </source>
</evidence>
<feature type="domain" description="Type II secretion system protein GspF" evidence="9">
    <location>
        <begin position="280"/>
        <end position="400"/>
    </location>
</feature>
<name>A0AA41UR96_9BACT</name>
<dbReference type="RefSeq" id="WP_246912295.1">
    <property type="nucleotide sequence ID" value="NZ_JALJRB010000021.1"/>
</dbReference>
<proteinExistence type="inferred from homology"/>
<feature type="transmembrane region" description="Helical" evidence="8">
    <location>
        <begin position="226"/>
        <end position="245"/>
    </location>
</feature>
<evidence type="ECO:0000256" key="7">
    <source>
        <dbReference type="ARBA" id="ARBA00023136"/>
    </source>
</evidence>
<dbReference type="PANTHER" id="PTHR30012">
    <property type="entry name" value="GENERAL SECRETION PATHWAY PROTEIN"/>
    <property type="match status" value="1"/>
</dbReference>
<dbReference type="PANTHER" id="PTHR30012:SF0">
    <property type="entry name" value="TYPE II SECRETION SYSTEM PROTEIN F-RELATED"/>
    <property type="match status" value="1"/>
</dbReference>